<accession>A0ACC3BM12</accession>
<keyword evidence="2" id="KW-1185">Reference proteome</keyword>
<sequence>MTASDRAAAVPLPGGAPPPAARALIELAAAPPAVQARFRAARLALFVCIAASYAAYVLLRSAFTFVAPALRPALGLSLAQVGAISSVFPFAYGGSRLLTGVAADGASPAVTLAAGLFLAGASTVAMGAATSTTIRTVARNRSLRALSAAYFLVYFVRQGLKSWLPFALGEVKAFPPATVAVLLSSLELAGVAGSFTSGIASDAAGGRRVAVTLAYLGGLVLSLAAFAAAPPGGFVANAAAAAAAGFCINGPQVLIGLIGAEATRGKGTATALGVLGIISYMGAAVAGWPLTVVIQRGGWGVFGGVIVAAVVAACAVLAPMWKMSEANAAAKEE</sequence>
<name>A0ACC3BM12_PYRYE</name>
<evidence type="ECO:0000313" key="2">
    <source>
        <dbReference type="Proteomes" id="UP000798662"/>
    </source>
</evidence>
<evidence type="ECO:0000313" key="1">
    <source>
        <dbReference type="EMBL" id="KAK1858989.1"/>
    </source>
</evidence>
<organism evidence="1 2">
    <name type="scientific">Pyropia yezoensis</name>
    <name type="common">Susabi-nori</name>
    <name type="synonym">Porphyra yezoensis</name>
    <dbReference type="NCBI Taxonomy" id="2788"/>
    <lineage>
        <taxon>Eukaryota</taxon>
        <taxon>Rhodophyta</taxon>
        <taxon>Bangiophyceae</taxon>
        <taxon>Bangiales</taxon>
        <taxon>Bangiaceae</taxon>
        <taxon>Pyropia</taxon>
    </lineage>
</organism>
<comment type="caution">
    <text evidence="1">The sequence shown here is derived from an EMBL/GenBank/DDBJ whole genome shotgun (WGS) entry which is preliminary data.</text>
</comment>
<gene>
    <name evidence="1" type="ORF">I4F81_001588</name>
</gene>
<proteinExistence type="predicted"/>
<dbReference type="Proteomes" id="UP000798662">
    <property type="component" value="Chromosome 1"/>
</dbReference>
<protein>
    <submittedName>
        <fullName evidence="1">Uncharacterized protein</fullName>
    </submittedName>
</protein>
<dbReference type="EMBL" id="CM020618">
    <property type="protein sequence ID" value="KAK1858989.1"/>
    <property type="molecule type" value="Genomic_DNA"/>
</dbReference>
<reference evidence="1" key="1">
    <citation type="submission" date="2019-11" db="EMBL/GenBank/DDBJ databases">
        <title>Nori genome reveals adaptations in red seaweeds to the harsh intertidal environment.</title>
        <authorList>
            <person name="Wang D."/>
            <person name="Mao Y."/>
        </authorList>
    </citation>
    <scope>NUCLEOTIDE SEQUENCE</scope>
    <source>
        <tissue evidence="1">Gametophyte</tissue>
    </source>
</reference>